<dbReference type="Proteomes" id="UP000484164">
    <property type="component" value="Unassembled WGS sequence"/>
</dbReference>
<keyword evidence="3" id="KW-1185">Reference proteome</keyword>
<dbReference type="RefSeq" id="WP_151692279.1">
    <property type="nucleotide sequence ID" value="NZ_BMGX01000002.1"/>
</dbReference>
<proteinExistence type="predicted"/>
<evidence type="ECO:0000313" key="3">
    <source>
        <dbReference type="Proteomes" id="UP000484164"/>
    </source>
</evidence>
<dbReference type="InterPro" id="IPR001296">
    <property type="entry name" value="Glyco_trans_1"/>
</dbReference>
<accession>A0A6L3ZJM3</accession>
<comment type="caution">
    <text evidence="2">The sequence shown here is derived from an EMBL/GenBank/DDBJ whole genome shotgun (WGS) entry which is preliminary data.</text>
</comment>
<dbReference type="OrthoDB" id="1936552at2"/>
<evidence type="ECO:0000259" key="1">
    <source>
        <dbReference type="Pfam" id="PF00534"/>
    </source>
</evidence>
<sequence>MSKGTIIYIGGFILPDGNAAAQRVIGLAKGYKDLGYHIVFVDTQHGLEERDVLKTYHQEHGFDVYSVPYPTGVLDWVRNVTSHQSFLKVFEEVSKGGDIKAVIAYNYSSIALARIIKFCQRRTIPVVSDNTEWALGSMKSPSGILKNIDTWLLMTVVQKRLNGVIAISEFLYNYYFKIVPNVVQIPPTVDKADEKWPKQITSTDHTLKLIYAGSPGNGRKDRLDKIIWSLVQCEQEFKKPIELKIIGITEEQYRESFKMSPEKGIPTFVQFFGRLNHKEVIHHLSQADFSIFIRDTNRVNTAGFPTKFVESVSSSTPVLCNNTSNLSDFIEGEGLGFFIDPSSERSLFDSFKKVFMLSTEEKNSLKERCLESQVFDYQVYMSELERVIS</sequence>
<dbReference type="Gene3D" id="3.40.50.2000">
    <property type="entry name" value="Glycogen Phosphorylase B"/>
    <property type="match status" value="2"/>
</dbReference>
<dbReference type="Pfam" id="PF00534">
    <property type="entry name" value="Glycos_transf_1"/>
    <property type="match status" value="1"/>
</dbReference>
<protein>
    <submittedName>
        <fullName evidence="2">Glycosyltransferase family 4 protein</fullName>
    </submittedName>
</protein>
<evidence type="ECO:0000313" key="2">
    <source>
        <dbReference type="EMBL" id="KAB2817605.1"/>
    </source>
</evidence>
<dbReference type="EMBL" id="WBVQ01000001">
    <property type="protein sequence ID" value="KAB2817605.1"/>
    <property type="molecule type" value="Genomic_DNA"/>
</dbReference>
<organism evidence="2 3">
    <name type="scientific">Phaeocystidibacter marisrubri</name>
    <dbReference type="NCBI Taxonomy" id="1577780"/>
    <lineage>
        <taxon>Bacteria</taxon>
        <taxon>Pseudomonadati</taxon>
        <taxon>Bacteroidota</taxon>
        <taxon>Flavobacteriia</taxon>
        <taxon>Flavobacteriales</taxon>
        <taxon>Phaeocystidibacteraceae</taxon>
        <taxon>Phaeocystidibacter</taxon>
    </lineage>
</organism>
<feature type="domain" description="Glycosyl transferase family 1" evidence="1">
    <location>
        <begin position="223"/>
        <end position="364"/>
    </location>
</feature>
<dbReference type="GO" id="GO:0016757">
    <property type="term" value="F:glycosyltransferase activity"/>
    <property type="evidence" value="ECO:0007669"/>
    <property type="project" value="InterPro"/>
</dbReference>
<keyword evidence="2" id="KW-0808">Transferase</keyword>
<reference evidence="2 3" key="1">
    <citation type="submission" date="2019-10" db="EMBL/GenBank/DDBJ databases">
        <title>Genome sequence of Phaeocystidibacter marisrubri JCM30614 (type strain).</title>
        <authorList>
            <person name="Bowman J.P."/>
        </authorList>
    </citation>
    <scope>NUCLEOTIDE SEQUENCE [LARGE SCALE GENOMIC DNA]</scope>
    <source>
        <strain evidence="2 3">JCM 30614</strain>
    </source>
</reference>
<name>A0A6L3ZJM3_9FLAO</name>
<gene>
    <name evidence="2" type="ORF">F8C82_04170</name>
</gene>
<dbReference type="AlphaFoldDB" id="A0A6L3ZJM3"/>
<dbReference type="SUPFAM" id="SSF53756">
    <property type="entry name" value="UDP-Glycosyltransferase/glycogen phosphorylase"/>
    <property type="match status" value="1"/>
</dbReference>